<dbReference type="SMART" id="SM00079">
    <property type="entry name" value="PBPe"/>
    <property type="match status" value="1"/>
</dbReference>
<feature type="region of interest" description="Disordered" evidence="15">
    <location>
        <begin position="895"/>
        <end position="948"/>
    </location>
</feature>
<dbReference type="OMA" id="LVWLMKI"/>
<evidence type="ECO:0000256" key="11">
    <source>
        <dbReference type="ARBA" id="ARBA00023286"/>
    </source>
</evidence>
<dbReference type="PIRSF" id="PIRSF037090">
    <property type="entry name" value="Iontro_Glu-like_rcpt_pln"/>
    <property type="match status" value="1"/>
</dbReference>
<dbReference type="CDD" id="cd19990">
    <property type="entry name" value="PBP1_GABAb_receptor_plant"/>
    <property type="match status" value="1"/>
</dbReference>
<dbReference type="EnsemblPlants" id="Kaladp0084s0067.1.v1.1">
    <property type="protein sequence ID" value="Kaladp0084s0067.1.v1.1"/>
    <property type="gene ID" value="Kaladp0084s0067.v1.1"/>
</dbReference>
<dbReference type="FunFam" id="3.40.190.10:FF:000054">
    <property type="entry name" value="Glutamate receptor"/>
    <property type="match status" value="1"/>
</dbReference>
<evidence type="ECO:0000259" key="18">
    <source>
        <dbReference type="SMART" id="SM00079"/>
    </source>
</evidence>
<evidence type="ECO:0000256" key="15">
    <source>
        <dbReference type="SAM" id="MobiDB-lite"/>
    </source>
</evidence>
<dbReference type="AlphaFoldDB" id="A0A7N0UTF1"/>
<feature type="disulfide bond" evidence="14">
    <location>
        <begin position="759"/>
        <end position="813"/>
    </location>
</feature>
<feature type="transmembrane region" description="Helical" evidence="16">
    <location>
        <begin position="829"/>
        <end position="850"/>
    </location>
</feature>
<evidence type="ECO:0000256" key="1">
    <source>
        <dbReference type="ARBA" id="ARBA00004141"/>
    </source>
</evidence>
<evidence type="ECO:0000256" key="8">
    <source>
        <dbReference type="ARBA" id="ARBA00023136"/>
    </source>
</evidence>
<dbReference type="InterPro" id="IPR001828">
    <property type="entry name" value="ANF_lig-bd_rcpt"/>
</dbReference>
<keyword evidence="20" id="KW-1185">Reference proteome</keyword>
<reference evidence="19" key="1">
    <citation type="submission" date="2021-01" db="UniProtKB">
        <authorList>
            <consortium name="EnsemblPlants"/>
        </authorList>
    </citation>
    <scope>IDENTIFICATION</scope>
</reference>
<keyword evidence="14" id="KW-1015">Disulfide bond</keyword>
<feature type="transmembrane region" description="Helical" evidence="16">
    <location>
        <begin position="647"/>
        <end position="666"/>
    </location>
</feature>
<dbReference type="InterPro" id="IPR028082">
    <property type="entry name" value="Peripla_BP_I"/>
</dbReference>
<keyword evidence="8 13" id="KW-0472">Membrane</keyword>
<keyword evidence="10" id="KW-0325">Glycoprotein</keyword>
<keyword evidence="11 13" id="KW-1071">Ligand-gated ion channel</keyword>
<dbReference type="SUPFAM" id="SSF53850">
    <property type="entry name" value="Periplasmic binding protein-like II"/>
    <property type="match status" value="1"/>
</dbReference>
<dbReference type="Pfam" id="PF00060">
    <property type="entry name" value="Lig_chan"/>
    <property type="match status" value="1"/>
</dbReference>
<dbReference type="Proteomes" id="UP000594263">
    <property type="component" value="Unplaced"/>
</dbReference>
<feature type="transmembrane region" description="Helical" evidence="16">
    <location>
        <begin position="588"/>
        <end position="608"/>
    </location>
</feature>
<accession>A0A7N0UTF1</accession>
<dbReference type="FunFam" id="3.40.50.2300:FF:000081">
    <property type="entry name" value="Glutamate receptor"/>
    <property type="match status" value="1"/>
</dbReference>
<dbReference type="Pfam" id="PF10613">
    <property type="entry name" value="Lig_chan-Glu_bd"/>
    <property type="match status" value="1"/>
</dbReference>
<dbReference type="Gramene" id="Kaladp0084s0067.1.v1.1">
    <property type="protein sequence ID" value="Kaladp0084s0067.1.v1.1"/>
    <property type="gene ID" value="Kaladp0084s0067.v1.1"/>
</dbReference>
<dbReference type="GO" id="GO:0009611">
    <property type="term" value="P:response to wounding"/>
    <property type="evidence" value="ECO:0007669"/>
    <property type="project" value="UniProtKB-ARBA"/>
</dbReference>
<evidence type="ECO:0000256" key="12">
    <source>
        <dbReference type="ARBA" id="ARBA00023303"/>
    </source>
</evidence>
<evidence type="ECO:0000256" key="10">
    <source>
        <dbReference type="ARBA" id="ARBA00023180"/>
    </source>
</evidence>
<evidence type="ECO:0000256" key="13">
    <source>
        <dbReference type="PIRNR" id="PIRNR037090"/>
    </source>
</evidence>
<dbReference type="SUPFAM" id="SSF53822">
    <property type="entry name" value="Periplasmic binding protein-like I"/>
    <property type="match status" value="1"/>
</dbReference>
<comment type="similarity">
    <text evidence="2 13">Belongs to the glutamate-gated ion channel (TC 1.A.10.1) family.</text>
</comment>
<dbReference type="GO" id="GO:0007165">
    <property type="term" value="P:signal transduction"/>
    <property type="evidence" value="ECO:0007669"/>
    <property type="project" value="UniProtKB-ARBA"/>
</dbReference>
<evidence type="ECO:0000256" key="16">
    <source>
        <dbReference type="SAM" id="Phobius"/>
    </source>
</evidence>
<dbReference type="InterPro" id="IPR017103">
    <property type="entry name" value="Iontropic_Glu_rcpt_pln"/>
</dbReference>
<feature type="domain" description="Ionotropic glutamate receptor C-terminal" evidence="18">
    <location>
        <begin position="467"/>
        <end position="810"/>
    </location>
</feature>
<dbReference type="InterPro" id="IPR019594">
    <property type="entry name" value="Glu/Gly-bd"/>
</dbReference>
<dbReference type="FunFam" id="1.10.287.70:FF:000037">
    <property type="entry name" value="Glutamate receptor"/>
    <property type="match status" value="1"/>
</dbReference>
<dbReference type="GO" id="GO:0016020">
    <property type="term" value="C:membrane"/>
    <property type="evidence" value="ECO:0007669"/>
    <property type="project" value="UniProtKB-SubCell"/>
</dbReference>
<organism evidence="19 20">
    <name type="scientific">Kalanchoe fedtschenkoi</name>
    <name type="common">Lavender scallops</name>
    <name type="synonym">South American air plant</name>
    <dbReference type="NCBI Taxonomy" id="63787"/>
    <lineage>
        <taxon>Eukaryota</taxon>
        <taxon>Viridiplantae</taxon>
        <taxon>Streptophyta</taxon>
        <taxon>Embryophyta</taxon>
        <taxon>Tracheophyta</taxon>
        <taxon>Spermatophyta</taxon>
        <taxon>Magnoliopsida</taxon>
        <taxon>eudicotyledons</taxon>
        <taxon>Gunneridae</taxon>
        <taxon>Pentapetalae</taxon>
        <taxon>Saxifragales</taxon>
        <taxon>Crassulaceae</taxon>
        <taxon>Kalanchoe</taxon>
    </lineage>
</organism>
<keyword evidence="6 16" id="KW-1133">Transmembrane helix</keyword>
<keyword evidence="7 13" id="KW-0406">Ion transport</keyword>
<evidence type="ECO:0000313" key="19">
    <source>
        <dbReference type="EnsemblPlants" id="Kaladp0084s0067.1.v1.1"/>
    </source>
</evidence>
<feature type="chain" id="PRO_5029672094" description="Glutamate receptor" evidence="17">
    <location>
        <begin position="23"/>
        <end position="948"/>
    </location>
</feature>
<dbReference type="InterPro" id="IPR044440">
    <property type="entry name" value="GABAb_receptor_plant_PBP1"/>
</dbReference>
<comment type="subcellular location">
    <subcellularLocation>
        <location evidence="1">Membrane</location>
        <topology evidence="1">Multi-pass membrane protein</topology>
    </subcellularLocation>
</comment>
<evidence type="ECO:0000256" key="5">
    <source>
        <dbReference type="ARBA" id="ARBA00022729"/>
    </source>
</evidence>
<dbReference type="FunFam" id="3.40.190.10:FF:000175">
    <property type="entry name" value="Glutamate receptor"/>
    <property type="match status" value="1"/>
</dbReference>
<dbReference type="CDD" id="cd13686">
    <property type="entry name" value="GluR_Plant"/>
    <property type="match status" value="1"/>
</dbReference>
<keyword evidence="4 16" id="KW-0812">Transmembrane</keyword>
<dbReference type="InterPro" id="IPR001320">
    <property type="entry name" value="Iontro_rcpt_C"/>
</dbReference>
<evidence type="ECO:0000256" key="3">
    <source>
        <dbReference type="ARBA" id="ARBA00022448"/>
    </source>
</evidence>
<dbReference type="Gene3D" id="3.40.50.2300">
    <property type="match status" value="2"/>
</dbReference>
<dbReference type="Gene3D" id="1.10.287.70">
    <property type="match status" value="1"/>
</dbReference>
<evidence type="ECO:0000256" key="9">
    <source>
        <dbReference type="ARBA" id="ARBA00023170"/>
    </source>
</evidence>
<dbReference type="InterPro" id="IPR015683">
    <property type="entry name" value="Ionotropic_Glu_rcpt"/>
</dbReference>
<evidence type="ECO:0000256" key="6">
    <source>
        <dbReference type="ARBA" id="ARBA00022989"/>
    </source>
</evidence>
<evidence type="ECO:0000256" key="2">
    <source>
        <dbReference type="ARBA" id="ARBA00008685"/>
    </source>
</evidence>
<keyword evidence="12 13" id="KW-0407">Ion channel</keyword>
<evidence type="ECO:0000256" key="14">
    <source>
        <dbReference type="PIRSR" id="PIRSR037090-50"/>
    </source>
</evidence>
<feature type="signal peptide" evidence="17">
    <location>
        <begin position="1"/>
        <end position="22"/>
    </location>
</feature>
<evidence type="ECO:0000313" key="20">
    <source>
        <dbReference type="Proteomes" id="UP000594263"/>
    </source>
</evidence>
<dbReference type="PANTHER" id="PTHR18966">
    <property type="entry name" value="IONOTROPIC GLUTAMATE RECEPTOR"/>
    <property type="match status" value="1"/>
</dbReference>
<keyword evidence="9 13" id="KW-0675">Receptor</keyword>
<evidence type="ECO:0000256" key="17">
    <source>
        <dbReference type="SAM" id="SignalP"/>
    </source>
</evidence>
<keyword evidence="5 17" id="KW-0732">Signal</keyword>
<feature type="compositionally biased region" description="Polar residues" evidence="15">
    <location>
        <begin position="916"/>
        <end position="948"/>
    </location>
</feature>
<dbReference type="GO" id="GO:0015276">
    <property type="term" value="F:ligand-gated monoatomic ion channel activity"/>
    <property type="evidence" value="ECO:0007669"/>
    <property type="project" value="InterPro"/>
</dbReference>
<dbReference type="GO" id="GO:1901701">
    <property type="term" value="P:cellular response to oxygen-containing compound"/>
    <property type="evidence" value="ECO:0007669"/>
    <property type="project" value="UniProtKB-ARBA"/>
</dbReference>
<evidence type="ECO:0000256" key="4">
    <source>
        <dbReference type="ARBA" id="ARBA00022692"/>
    </source>
</evidence>
<protein>
    <recommendedName>
        <fullName evidence="13">Glutamate receptor</fullName>
    </recommendedName>
</protein>
<comment type="function">
    <text evidence="13">Glutamate-gated receptor that probably acts as non-selective cation channel.</text>
</comment>
<evidence type="ECO:0000256" key="7">
    <source>
        <dbReference type="ARBA" id="ARBA00023065"/>
    </source>
</evidence>
<proteinExistence type="inferred from homology"/>
<name>A0A7N0UTF1_KALFE</name>
<dbReference type="Pfam" id="PF01094">
    <property type="entry name" value="ANF_receptor"/>
    <property type="match status" value="1"/>
</dbReference>
<sequence length="948" mass="104911">MEVVWLMLLLAIYSGLVLLATSTNISTRPAVVNIGCVFSFDSLVGKVAKVAINAAVADVNSNPLILGGTKLKHTMHDTNYSGFLGFVEALKFMETGTVAIIGPQSSVTAHVISHISKELKVPLLSFSATDPTLCSLQYPYFVMTAHSDLFQMGAIAEIIDHYGWREVVAIYTDDDHGRNGIDALADKLAERRCRLSYKVPLNPELNQNDITDALVNVLQAESRVIVVHVPVSSGLMVFKVAHNLGMMESGYVWIATNWLATILETSFPLSSETASVIQGVLTLRMYTQDSKLKRNMFSRWRNLTTQESPDSHFGLNTYGMYAYDTVWLLAHAINEFLNQGRNISFTHDSRLKELGGNLHLDSLSIFDQGEMLLQNILQVNMTGVSGPFSLTSGRYLRHPAYEVLNVIGNGYRSIGYWANYSGLSAVPPVSKQKLNDSTAKQKLLDVIWPGQTMETPRGWVFPNNGRFLRVGVPKRVSYTEFVDQIEGTDLFKGYCIDVFTAALSLLPYPVPYKFIAYGDGINNPSCTDIIQLMTAGEFDAAVGDIAIVTNRTKMADFTQPYIESGLVVVAAVKKQTSDALAFLKPFTGTMWCVTGLFFLVVGAVVWILEHRINNDFRGPPKRQVVTTLWFSFSTMFFAHRETTVSTLGRLVLIVWLFVVLIVNSSYTASLTSILTVQHLASPIKGIDDLIKSNDPIGYQHGSFAENYLTQELGIKPHRLKPYNSPEEFAKALKDGPGSGGVAAIVDERSYIELFLSTRCEFAIVGQEFTKSGWGFAFPKDSPLAVDMSTAILKLSENGELQRIHNEWLMGSACSSQTTMLSVDRLELRSFWGLFAICGSACCLALIVYFIQMLRQYYRHYPDESSEPSSGRSLRSSRIQTFLSFADEREDEVKVRSKRRQMERACVISNGEDESIGKSSNTDIGESSNTDVGEGTSNRNVGSTGSSTQ</sequence>
<keyword evidence="3 13" id="KW-0813">Transport</keyword>
<dbReference type="Gene3D" id="3.40.190.10">
    <property type="entry name" value="Periplasmic binding protein-like II"/>
    <property type="match status" value="2"/>
</dbReference>